<name>A0ACB8WGR3_9TELE</name>
<evidence type="ECO:0000313" key="2">
    <source>
        <dbReference type="Proteomes" id="UP000831701"/>
    </source>
</evidence>
<keyword evidence="2" id="KW-1185">Reference proteome</keyword>
<proteinExistence type="predicted"/>
<accession>A0ACB8WGR3</accession>
<sequence length="355" mass="39820">MRQVVLTVAKNKPIFEPDFREEKYPTTKPDFDSGTFTVKNLQPGDKGLYFCATDSDSGLSLHLAQSTIMIPAAPIRLSAALLCVVGLIDASFVTQTPRLWGAESQSVTMNCSHTKDITHIQMYWYRQLPGEGMKQIVLTTPTPPHSYESGFGEDKFPAEKTDPLTGSLTVKKLLPQDSGVYFCAVSQHSDTGSSLSDQVQQTPADMYKKQAEKAEINCKHSNEDFDRILWWQYSSSLSDQVHQTPADMYKKQAEKAEINCKHSNEDFDRILWYKKTHRQLQFLGYMVVPLSVTKSIKLQLTFTMKPGGKAEISCSHSIDSYNRILLDHYDDSGPHHIYNLISVISSLLPGCDPGP</sequence>
<dbReference type="EMBL" id="CM041539">
    <property type="protein sequence ID" value="KAI3367122.1"/>
    <property type="molecule type" value="Genomic_DNA"/>
</dbReference>
<organism evidence="1 2">
    <name type="scientific">Scortum barcoo</name>
    <name type="common">barcoo grunter</name>
    <dbReference type="NCBI Taxonomy" id="214431"/>
    <lineage>
        <taxon>Eukaryota</taxon>
        <taxon>Metazoa</taxon>
        <taxon>Chordata</taxon>
        <taxon>Craniata</taxon>
        <taxon>Vertebrata</taxon>
        <taxon>Euteleostomi</taxon>
        <taxon>Actinopterygii</taxon>
        <taxon>Neopterygii</taxon>
        <taxon>Teleostei</taxon>
        <taxon>Neoteleostei</taxon>
        <taxon>Acanthomorphata</taxon>
        <taxon>Eupercaria</taxon>
        <taxon>Centrarchiformes</taxon>
        <taxon>Terapontoidei</taxon>
        <taxon>Terapontidae</taxon>
        <taxon>Scortum</taxon>
    </lineage>
</organism>
<comment type="caution">
    <text evidence="1">The sequence shown here is derived from an EMBL/GenBank/DDBJ whole genome shotgun (WGS) entry which is preliminary data.</text>
</comment>
<reference evidence="1" key="1">
    <citation type="submission" date="2022-04" db="EMBL/GenBank/DDBJ databases">
        <title>Jade perch genome.</title>
        <authorList>
            <person name="Chao B."/>
        </authorList>
    </citation>
    <scope>NUCLEOTIDE SEQUENCE</scope>
    <source>
        <strain evidence="1">CB-2022</strain>
    </source>
</reference>
<evidence type="ECO:0000313" key="1">
    <source>
        <dbReference type="EMBL" id="KAI3367122.1"/>
    </source>
</evidence>
<protein>
    <submittedName>
        <fullName evidence="1">Uncharacterized protein</fullName>
    </submittedName>
</protein>
<gene>
    <name evidence="1" type="ORF">L3Q82_008192</name>
</gene>
<dbReference type="Proteomes" id="UP000831701">
    <property type="component" value="Chromosome 9"/>
</dbReference>